<dbReference type="CDD" id="cd22823">
    <property type="entry name" value="Gal_Rha_Lectin"/>
    <property type="match status" value="1"/>
</dbReference>
<keyword evidence="3" id="KW-1133">Transmembrane helix</keyword>
<organism evidence="5 6">
    <name type="scientific">Ridgeia piscesae</name>
    <name type="common">Tubeworm</name>
    <dbReference type="NCBI Taxonomy" id="27915"/>
    <lineage>
        <taxon>Eukaryota</taxon>
        <taxon>Metazoa</taxon>
        <taxon>Spiralia</taxon>
        <taxon>Lophotrochozoa</taxon>
        <taxon>Annelida</taxon>
        <taxon>Polychaeta</taxon>
        <taxon>Sedentaria</taxon>
        <taxon>Canalipalpata</taxon>
        <taxon>Sabellida</taxon>
        <taxon>Siboglinidae</taxon>
        <taxon>Ridgeia</taxon>
    </lineage>
</organism>
<accession>A0AAD9KLC9</accession>
<evidence type="ECO:0000259" key="4">
    <source>
        <dbReference type="PROSITE" id="PS01180"/>
    </source>
</evidence>
<feature type="domain" description="CUB" evidence="4">
    <location>
        <begin position="74"/>
        <end position="195"/>
    </location>
</feature>
<feature type="transmembrane region" description="Helical" evidence="3">
    <location>
        <begin position="264"/>
        <end position="290"/>
    </location>
</feature>
<keyword evidence="3" id="KW-0812">Transmembrane</keyword>
<dbReference type="AlphaFoldDB" id="A0AAD9KLC9"/>
<dbReference type="InterPro" id="IPR043159">
    <property type="entry name" value="Lectin_gal-bd_sf"/>
</dbReference>
<dbReference type="Pfam" id="PF00431">
    <property type="entry name" value="CUB"/>
    <property type="match status" value="1"/>
</dbReference>
<proteinExistence type="predicted"/>
<gene>
    <name evidence="5" type="ORF">NP493_930g01010</name>
</gene>
<name>A0AAD9KLC9_RIDPI</name>
<protein>
    <recommendedName>
        <fullName evidence="4">CUB domain-containing protein</fullName>
    </recommendedName>
</protein>
<dbReference type="Gene3D" id="2.60.120.290">
    <property type="entry name" value="Spermadhesin, CUB domain"/>
    <property type="match status" value="1"/>
</dbReference>
<dbReference type="Proteomes" id="UP001209878">
    <property type="component" value="Unassembled WGS sequence"/>
</dbReference>
<sequence length="434" mass="48445">MQMGRCVTLFLGYIGCHKDVLTLADSRCSGRQSCRIRVPDAAFERTQPCLKELKTFLEISYTCVRVATLPDTDCDMENQVNLTSVEGYISSRVRWPSECHRTNTVWSLQASRGQTINVTLYDFNISSRSSAYASKYMVCTEYGQLYDDVSQLTMTICGSEQRRSHVYRSTGNVLTIRVLAEMTSSPPFLIHYEVLGCADLPAPVYGWFKRLTDLRAIVGCLHSPESWRLACDNRRWQGLVGNCTATHTGEREGKPDYGKPGLSAGIAIAIVLGAAFAVGLIIIIFGLLRYTRRRPPLERRDHRETIALELVEPRNDSTPAPPRCQHTSVACRPATYEGRKQHVRVIKINGNEYEHIWESPLPRPSGSTIFVKTAATAGKKPAPPSYTAVATKDKPHYVTSADIYRADTGRQQYHGGPVYSLLDTNNMNPFGGPR</sequence>
<dbReference type="InterPro" id="IPR035914">
    <property type="entry name" value="Sperma_CUB_dom_sf"/>
</dbReference>
<keyword evidence="6" id="KW-1185">Reference proteome</keyword>
<dbReference type="PANTHER" id="PTHR46780">
    <property type="entry name" value="PROTEIN EVA-1"/>
    <property type="match status" value="1"/>
</dbReference>
<keyword evidence="1" id="KW-1015">Disulfide bond</keyword>
<reference evidence="5" key="1">
    <citation type="journal article" date="2023" name="Mol. Biol. Evol.">
        <title>Third-Generation Sequencing Reveals the Adaptive Role of the Epigenome in Three Deep-Sea Polychaetes.</title>
        <authorList>
            <person name="Perez M."/>
            <person name="Aroh O."/>
            <person name="Sun Y."/>
            <person name="Lan Y."/>
            <person name="Juniper S.K."/>
            <person name="Young C.R."/>
            <person name="Angers B."/>
            <person name="Qian P.Y."/>
        </authorList>
    </citation>
    <scope>NUCLEOTIDE SEQUENCE</scope>
    <source>
        <strain evidence="5">R07B-5</strain>
    </source>
</reference>
<evidence type="ECO:0000256" key="2">
    <source>
        <dbReference type="PROSITE-ProRule" id="PRU00059"/>
    </source>
</evidence>
<comment type="caution">
    <text evidence="2">Lacks conserved residue(s) required for the propagation of feature annotation.</text>
</comment>
<dbReference type="SUPFAM" id="SSF49854">
    <property type="entry name" value="Spermadhesin, CUB domain"/>
    <property type="match status" value="1"/>
</dbReference>
<evidence type="ECO:0000313" key="6">
    <source>
        <dbReference type="Proteomes" id="UP001209878"/>
    </source>
</evidence>
<dbReference type="InterPro" id="IPR000859">
    <property type="entry name" value="CUB_dom"/>
</dbReference>
<dbReference type="Gene3D" id="2.60.120.740">
    <property type="match status" value="1"/>
</dbReference>
<comment type="caution">
    <text evidence="5">The sequence shown here is derived from an EMBL/GenBank/DDBJ whole genome shotgun (WGS) entry which is preliminary data.</text>
</comment>
<evidence type="ECO:0000256" key="1">
    <source>
        <dbReference type="ARBA" id="ARBA00023157"/>
    </source>
</evidence>
<evidence type="ECO:0000256" key="3">
    <source>
        <dbReference type="SAM" id="Phobius"/>
    </source>
</evidence>
<dbReference type="PROSITE" id="PS01180">
    <property type="entry name" value="CUB"/>
    <property type="match status" value="1"/>
</dbReference>
<dbReference type="EMBL" id="JAODUO010000930">
    <property type="protein sequence ID" value="KAK2172770.1"/>
    <property type="molecule type" value="Genomic_DNA"/>
</dbReference>
<evidence type="ECO:0000313" key="5">
    <source>
        <dbReference type="EMBL" id="KAK2172770.1"/>
    </source>
</evidence>
<keyword evidence="3" id="KW-0472">Membrane</keyword>